<evidence type="ECO:0000313" key="3">
    <source>
        <dbReference type="EMBL" id="QDC43945.1"/>
    </source>
</evidence>
<dbReference type="OrthoDB" id="8536577at2"/>
<sequence>MMKLRTSRQYIIMLFCSMMISGCLTTHPPVNTLRYSLPEAETPTDLPPATDPAPPMLMLAHIQLADYLDTDRMVIQLDDVSLQATRDHLWREALPEELRRGLRNRLASRLPHTLISDPVTGQSMSPPRLHLTIDQFHGQLKGYAVLSGQWYVQSPNQPQRQPHPFHFSTPLAESGYPALVRALGHDLDLLSAQIASQLHHDVTQ</sequence>
<evidence type="ECO:0000256" key="1">
    <source>
        <dbReference type="SAM" id="SignalP"/>
    </source>
</evidence>
<feature type="signal peptide" evidence="1">
    <location>
        <begin position="1"/>
        <end position="26"/>
    </location>
</feature>
<gene>
    <name evidence="3" type="ORF">FIU01_05025</name>
</gene>
<keyword evidence="4" id="KW-1185">Reference proteome</keyword>
<dbReference type="InterPro" id="IPR005586">
    <property type="entry name" value="ABC_trans_aux"/>
</dbReference>
<dbReference type="KEGG" id="mmec:FIU01_05025"/>
<feature type="chain" id="PRO_5022750588" description="ABC-type transport auxiliary lipoprotein component domain-containing protein" evidence="1">
    <location>
        <begin position="27"/>
        <end position="204"/>
    </location>
</feature>
<keyword evidence="1" id="KW-0732">Signal</keyword>
<dbReference type="Proteomes" id="UP000311008">
    <property type="component" value="Chromosome"/>
</dbReference>
<organism evidence="3 4">
    <name type="scientific">Methylophilus medardicus</name>
    <dbReference type="NCBI Taxonomy" id="2588534"/>
    <lineage>
        <taxon>Bacteria</taxon>
        <taxon>Pseudomonadati</taxon>
        <taxon>Pseudomonadota</taxon>
        <taxon>Betaproteobacteria</taxon>
        <taxon>Nitrosomonadales</taxon>
        <taxon>Methylophilaceae</taxon>
        <taxon>Methylophilus</taxon>
    </lineage>
</organism>
<dbReference type="SUPFAM" id="SSF159594">
    <property type="entry name" value="XCC0632-like"/>
    <property type="match status" value="1"/>
</dbReference>
<evidence type="ECO:0000259" key="2">
    <source>
        <dbReference type="Pfam" id="PF03886"/>
    </source>
</evidence>
<evidence type="ECO:0000313" key="4">
    <source>
        <dbReference type="Proteomes" id="UP000311008"/>
    </source>
</evidence>
<dbReference type="Gene3D" id="3.40.50.10610">
    <property type="entry name" value="ABC-type transport auxiliary lipoprotein component"/>
    <property type="match status" value="1"/>
</dbReference>
<reference evidence="4" key="1">
    <citation type="journal article" date="2019" name="ISME J.">
        <title>Evolution in action: habitat transition from sediment to the pelagial leads to genome streamlining in Methylophilaceae.</title>
        <authorList>
            <person name="Salcher M."/>
            <person name="Schaefle D."/>
            <person name="Kaspar M."/>
            <person name="Neuenschwander S.M."/>
            <person name="Ghai R."/>
        </authorList>
    </citation>
    <scope>NUCLEOTIDE SEQUENCE [LARGE SCALE GENOMIC DNA]</scope>
    <source>
        <strain evidence="4">MMS-M-51</strain>
    </source>
</reference>
<dbReference type="PROSITE" id="PS51257">
    <property type="entry name" value="PROKAR_LIPOPROTEIN"/>
    <property type="match status" value="1"/>
</dbReference>
<dbReference type="EMBL" id="CP040946">
    <property type="protein sequence ID" value="QDC43945.1"/>
    <property type="molecule type" value="Genomic_DNA"/>
</dbReference>
<name>A0A5B8CST6_9PROT</name>
<proteinExistence type="predicted"/>
<dbReference type="AlphaFoldDB" id="A0A5B8CST6"/>
<feature type="domain" description="ABC-type transport auxiliary lipoprotein component" evidence="2">
    <location>
        <begin position="35"/>
        <end position="195"/>
    </location>
</feature>
<protein>
    <recommendedName>
        <fullName evidence="2">ABC-type transport auxiliary lipoprotein component domain-containing protein</fullName>
    </recommendedName>
</protein>
<dbReference type="Pfam" id="PF03886">
    <property type="entry name" value="ABC_trans_aux"/>
    <property type="match status" value="1"/>
</dbReference>
<accession>A0A5B8CST6</accession>